<dbReference type="OMA" id="DITYMME"/>
<evidence type="ECO:0000256" key="5">
    <source>
        <dbReference type="ARBA" id="ARBA00022679"/>
    </source>
</evidence>
<dbReference type="Proteomes" id="UP000273278">
    <property type="component" value="Chromosome"/>
</dbReference>
<evidence type="ECO:0000256" key="7">
    <source>
        <dbReference type="HAMAP-Rule" id="MF_00178"/>
    </source>
</evidence>
<dbReference type="PANTHER" id="PTHR21058:SF0">
    <property type="entry name" value="6,7-DIMETHYL-8-RIBITYLLUMAZINE SYNTHASE"/>
    <property type="match status" value="1"/>
</dbReference>
<comment type="function">
    <text evidence="7">Catalyzes the formation of 6,7-dimethyl-8-ribityllumazine by condensation of 5-amino-6-(D-ribitylamino)uracil with 3,4-dihydroxy-2-butanone 4-phosphate. This is the penultimate step in the biosynthesis of riboflavin.</text>
</comment>
<dbReference type="SUPFAM" id="SSF52121">
    <property type="entry name" value="Lumazine synthase"/>
    <property type="match status" value="1"/>
</dbReference>
<feature type="binding site" evidence="7">
    <location>
        <position position="117"/>
    </location>
    <ligand>
        <name>(2S)-2-hydroxy-3-oxobutyl phosphate</name>
        <dbReference type="ChEBI" id="CHEBI:58830"/>
    </ligand>
</feature>
<dbReference type="NCBIfam" id="TIGR00114">
    <property type="entry name" value="lumazine-synth"/>
    <property type="match status" value="1"/>
</dbReference>
<evidence type="ECO:0000313" key="8">
    <source>
        <dbReference type="EMBL" id="AYQ55161.1"/>
    </source>
</evidence>
<dbReference type="InterPro" id="IPR002180">
    <property type="entry name" value="LS/RS"/>
</dbReference>
<evidence type="ECO:0000256" key="1">
    <source>
        <dbReference type="ARBA" id="ARBA00004917"/>
    </source>
</evidence>
<feature type="binding site" evidence="7">
    <location>
        <begin position="69"/>
        <end position="71"/>
    </location>
    <ligand>
        <name>5-amino-6-(D-ribitylamino)uracil</name>
        <dbReference type="ChEBI" id="CHEBI:15934"/>
    </ligand>
</feature>
<feature type="active site" description="Proton donor" evidence="7">
    <location>
        <position position="77"/>
    </location>
</feature>
<dbReference type="Pfam" id="PF00885">
    <property type="entry name" value="DMRL_synthase"/>
    <property type="match status" value="1"/>
</dbReference>
<dbReference type="CDD" id="cd09211">
    <property type="entry name" value="Lumazine_synthase_archaeal"/>
    <property type="match status" value="1"/>
</dbReference>
<feature type="binding site" evidence="7">
    <location>
        <position position="13"/>
    </location>
    <ligand>
        <name>5-amino-6-(D-ribitylamino)uracil</name>
        <dbReference type="ChEBI" id="CHEBI:15934"/>
    </ligand>
</feature>
<dbReference type="AlphaFoldDB" id="A0A3G3IHB5"/>
<dbReference type="PANTHER" id="PTHR21058">
    <property type="entry name" value="6,7-DIMETHYL-8-RIBITYLLUMAZINE SYNTHASE DMRL SYNTHASE LUMAZINE SYNTHASE"/>
    <property type="match status" value="1"/>
</dbReference>
<evidence type="ECO:0000256" key="6">
    <source>
        <dbReference type="ARBA" id="ARBA00048785"/>
    </source>
</evidence>
<sequence>MKAYKIGAVVAEFNYEVTMLMMERAKAEAEFLGVEITKVIKVPGVFDMPLAIKKLLECDDIDAVITLGAVIKGETKHDEVIMAQAARKITDLALDYDKPVALGVTGPDMTELQAVDRIEKGRDAIDAVVKMLQRLEKI</sequence>
<dbReference type="RefSeq" id="WP_015504903.1">
    <property type="nucleotide sequence ID" value="NZ_CAYARO010000014.1"/>
</dbReference>
<organism evidence="8 9">
    <name type="scientific">Methanomethylophilus alvi</name>
    <dbReference type="NCBI Taxonomy" id="1291540"/>
    <lineage>
        <taxon>Archaea</taxon>
        <taxon>Methanobacteriati</taxon>
        <taxon>Thermoplasmatota</taxon>
        <taxon>Thermoplasmata</taxon>
        <taxon>Methanomassiliicoccales</taxon>
        <taxon>Methanomethylophilaceae</taxon>
        <taxon>Methanomethylophilus</taxon>
    </lineage>
</organism>
<feature type="binding site" evidence="7">
    <location>
        <begin position="74"/>
        <end position="75"/>
    </location>
    <ligand>
        <name>(2S)-2-hydroxy-3-oxobutyl phosphate</name>
        <dbReference type="ChEBI" id="CHEBI:58830"/>
    </ligand>
</feature>
<evidence type="ECO:0000256" key="3">
    <source>
        <dbReference type="ARBA" id="ARBA00012664"/>
    </source>
</evidence>
<dbReference type="Gene3D" id="3.40.50.960">
    <property type="entry name" value="Lumazine/riboflavin synthase"/>
    <property type="match status" value="1"/>
</dbReference>
<dbReference type="UniPathway" id="UPA00275">
    <property type="reaction ID" value="UER00404"/>
</dbReference>
<dbReference type="GO" id="GO:0000906">
    <property type="term" value="F:6,7-dimethyl-8-ribityllumazine synthase activity"/>
    <property type="evidence" value="ECO:0007669"/>
    <property type="project" value="UniProtKB-UniRule"/>
</dbReference>
<evidence type="ECO:0000256" key="2">
    <source>
        <dbReference type="ARBA" id="ARBA00007424"/>
    </source>
</evidence>
<feature type="binding site" evidence="7">
    <location>
        <position position="102"/>
    </location>
    <ligand>
        <name>5-amino-6-(D-ribitylamino)uracil</name>
        <dbReference type="ChEBI" id="CHEBI:15934"/>
    </ligand>
</feature>
<keyword evidence="4 7" id="KW-0686">Riboflavin biosynthesis</keyword>
<evidence type="ECO:0000313" key="9">
    <source>
        <dbReference type="Proteomes" id="UP000273278"/>
    </source>
</evidence>
<gene>
    <name evidence="7" type="primary">ribH</name>
    <name evidence="8" type="ORF">BKD89_05000</name>
</gene>
<accession>A0A3G3IHB5</accession>
<dbReference type="InterPro" id="IPR036467">
    <property type="entry name" value="LS/RS_sf"/>
</dbReference>
<protein>
    <recommendedName>
        <fullName evidence="3 7">6,7-dimethyl-8-ribityllumazine synthase</fullName>
        <shortName evidence="7">DMRL synthase</shortName>
        <shortName evidence="7">LS</shortName>
        <shortName evidence="7">Lumazine synthase</shortName>
        <ecNumber evidence="3 7">2.5.1.78</ecNumber>
    </recommendedName>
</protein>
<dbReference type="EMBL" id="CP017686">
    <property type="protein sequence ID" value="AYQ55161.1"/>
    <property type="molecule type" value="Genomic_DNA"/>
</dbReference>
<dbReference type="FunFam" id="3.40.50.960:FF:000003">
    <property type="entry name" value="6,7-dimethyl-8-ribityllumazine synthase"/>
    <property type="match status" value="1"/>
</dbReference>
<name>A0A3G3IHB5_9ARCH</name>
<reference evidence="8 9" key="1">
    <citation type="submission" date="2016-10" db="EMBL/GenBank/DDBJ databases">
        <title>Complete genome of the TMA-utilizing, human hosted archaeon Methanomethylophilus alvus Gen. nov, sp. nov., strain Mx-05, derived from a pure culture.</title>
        <authorList>
            <person name="Brugere J.-F."/>
            <person name="Ben Hania W."/>
            <person name="Chaudhary P.P."/>
            <person name="Gaci N."/>
            <person name="Borrel G."/>
            <person name="Cao Van Tuat L."/>
            <person name="Fardeau M.-L."/>
            <person name="Harris H.M.B."/>
            <person name="O'Toole P.W."/>
            <person name="Ollivier B."/>
        </authorList>
    </citation>
    <scope>NUCLEOTIDE SEQUENCE [LARGE SCALE GENOMIC DNA]</scope>
    <source>
        <strain evidence="8 9">Mx-05</strain>
    </source>
</reference>
<feature type="binding site" evidence="7">
    <location>
        <begin position="45"/>
        <end position="47"/>
    </location>
    <ligand>
        <name>5-amino-6-(D-ribitylamino)uracil</name>
        <dbReference type="ChEBI" id="CHEBI:15934"/>
    </ligand>
</feature>
<dbReference type="EC" id="2.5.1.78" evidence="3 7"/>
<evidence type="ECO:0000256" key="4">
    <source>
        <dbReference type="ARBA" id="ARBA00022619"/>
    </source>
</evidence>
<comment type="pathway">
    <text evidence="1 7">Cofactor biosynthesis; riboflavin biosynthesis; riboflavin from 2-hydroxy-3-oxobutyl phosphate and 5-amino-6-(D-ribitylamino)uracil: step 1/2.</text>
</comment>
<proteinExistence type="inferred from homology"/>
<dbReference type="HAMAP" id="MF_00178">
    <property type="entry name" value="Lumazine_synth"/>
    <property type="match status" value="1"/>
</dbReference>
<dbReference type="GeneID" id="41321800"/>
<comment type="similarity">
    <text evidence="2 7">Belongs to the DMRL synthase family.</text>
</comment>
<keyword evidence="5 7" id="KW-0808">Transferase</keyword>
<dbReference type="GO" id="GO:0009231">
    <property type="term" value="P:riboflavin biosynthetic process"/>
    <property type="evidence" value="ECO:0007669"/>
    <property type="project" value="UniProtKB-UniRule"/>
</dbReference>
<dbReference type="GO" id="GO:0009349">
    <property type="term" value="C:riboflavin synthase complex"/>
    <property type="evidence" value="ECO:0007669"/>
    <property type="project" value="UniProtKB-UniRule"/>
</dbReference>
<comment type="catalytic activity">
    <reaction evidence="6 7">
        <text>(2S)-2-hydroxy-3-oxobutyl phosphate + 5-amino-6-(D-ribitylamino)uracil = 6,7-dimethyl-8-(1-D-ribityl)lumazine + phosphate + 2 H2O + H(+)</text>
        <dbReference type="Rhea" id="RHEA:26152"/>
        <dbReference type="ChEBI" id="CHEBI:15377"/>
        <dbReference type="ChEBI" id="CHEBI:15378"/>
        <dbReference type="ChEBI" id="CHEBI:15934"/>
        <dbReference type="ChEBI" id="CHEBI:43474"/>
        <dbReference type="ChEBI" id="CHEBI:58201"/>
        <dbReference type="ChEBI" id="CHEBI:58830"/>
        <dbReference type="EC" id="2.5.1.78"/>
    </reaction>
</comment>
<dbReference type="InterPro" id="IPR034964">
    <property type="entry name" value="LS"/>
</dbReference>